<dbReference type="EMBL" id="GL379867">
    <property type="protein sequence ID" value="EGT58311.1"/>
    <property type="molecule type" value="Genomic_DNA"/>
</dbReference>
<evidence type="ECO:0000313" key="3">
    <source>
        <dbReference type="Proteomes" id="UP000008068"/>
    </source>
</evidence>
<protein>
    <submittedName>
        <fullName evidence="2">Uncharacterized protein</fullName>
    </submittedName>
</protein>
<name>G0NDE3_CAEBE</name>
<feature type="compositionally biased region" description="Polar residues" evidence="1">
    <location>
        <begin position="1"/>
        <end position="13"/>
    </location>
</feature>
<dbReference type="Proteomes" id="UP000008068">
    <property type="component" value="Unassembled WGS sequence"/>
</dbReference>
<feature type="region of interest" description="Disordered" evidence="1">
    <location>
        <begin position="258"/>
        <end position="279"/>
    </location>
</feature>
<proteinExistence type="predicted"/>
<sequence>MPKNQPTPSTGTPEKSAKREHGAQRFDEIYDTDIEDVAHMKQQKMPRMSFASQVLRNGNRLPTTDSGLSGNGSTSDNQNGDSTGQQDTEDILNSLRMDECHGLTDNNLLEEIEKAKKYIASDDINWFSNRLRVLKATRTAVTEQLWSQAKQNFKLTKVENNVIISYEKMIYGNGDPLKSPTPKSNIAEEGSVSSTSVCDAQCSTSGMIETPVPSPAQNSLTELSVSNNSVTAEETLRTVTTIPWHRFKLTKFLPHLQPSHQGVQKKQNLPRELEALQNQ</sequence>
<organism evidence="3">
    <name type="scientific">Caenorhabditis brenneri</name>
    <name type="common">Nematode worm</name>
    <dbReference type="NCBI Taxonomy" id="135651"/>
    <lineage>
        <taxon>Eukaryota</taxon>
        <taxon>Metazoa</taxon>
        <taxon>Ecdysozoa</taxon>
        <taxon>Nematoda</taxon>
        <taxon>Chromadorea</taxon>
        <taxon>Rhabditida</taxon>
        <taxon>Rhabditina</taxon>
        <taxon>Rhabditomorpha</taxon>
        <taxon>Rhabditoidea</taxon>
        <taxon>Rhabditidae</taxon>
        <taxon>Peloderinae</taxon>
        <taxon>Caenorhabditis</taxon>
    </lineage>
</organism>
<feature type="compositionally biased region" description="Basic and acidic residues" evidence="1">
    <location>
        <begin position="269"/>
        <end position="279"/>
    </location>
</feature>
<dbReference type="HOGENOM" id="CLU_998294_0_0_1"/>
<keyword evidence="3" id="KW-1185">Reference proteome</keyword>
<feature type="compositionally biased region" description="Basic and acidic residues" evidence="1">
    <location>
        <begin position="15"/>
        <end position="28"/>
    </location>
</feature>
<feature type="compositionally biased region" description="Polar residues" evidence="1">
    <location>
        <begin position="258"/>
        <end position="267"/>
    </location>
</feature>
<feature type="region of interest" description="Disordered" evidence="1">
    <location>
        <begin position="58"/>
        <end position="87"/>
    </location>
</feature>
<feature type="compositionally biased region" description="Polar residues" evidence="1">
    <location>
        <begin position="58"/>
        <end position="86"/>
    </location>
</feature>
<gene>
    <name evidence="2" type="ORF">CAEBREN_13184</name>
</gene>
<dbReference type="AlphaFoldDB" id="G0NDE3"/>
<dbReference type="InParanoid" id="G0NDE3"/>
<reference evidence="3" key="1">
    <citation type="submission" date="2011-07" db="EMBL/GenBank/DDBJ databases">
        <authorList>
            <consortium name="Caenorhabditis brenneri Sequencing and Analysis Consortium"/>
            <person name="Wilson R.K."/>
        </authorList>
    </citation>
    <scope>NUCLEOTIDE SEQUENCE [LARGE SCALE GENOMIC DNA]</scope>
    <source>
        <strain evidence="3">PB2801</strain>
    </source>
</reference>
<evidence type="ECO:0000313" key="2">
    <source>
        <dbReference type="EMBL" id="EGT58311.1"/>
    </source>
</evidence>
<accession>G0NDE3</accession>
<evidence type="ECO:0000256" key="1">
    <source>
        <dbReference type="SAM" id="MobiDB-lite"/>
    </source>
</evidence>
<feature type="region of interest" description="Disordered" evidence="1">
    <location>
        <begin position="1"/>
        <end position="32"/>
    </location>
</feature>